<dbReference type="AlphaFoldDB" id="A0A0G0TXI1"/>
<dbReference type="CDD" id="cd13128">
    <property type="entry name" value="MATE_Wzx_like"/>
    <property type="match status" value="1"/>
</dbReference>
<evidence type="ECO:0000256" key="5">
    <source>
        <dbReference type="ARBA" id="ARBA00023136"/>
    </source>
</evidence>
<sequence>MINSEKLKEKVIKGSSTVLILAFLGSVCAYLIRILLSHSLTIENYGLFYATFGLFSMATVYADLGFGYSVVYLLPKFIKSKKYSKAWNIFIYGQLISLTMSLFISIVLIIFAPMLAKYYFKVAGSEILIYIFCAYLVTFTAINSLIQIFSGMQKEKYYSSITTARWLFSLVFSVVFLAFGFSNIIFFAVAWVLGHALTVILFLFLLFKKHTFLTGNKITWESKVFRQMSLLAIPALMETFVFSLAVTTDTFLLTFIRGVREVGFYNVIYPLASIPIVLFNPVNALLLPLVSHLMEGEKGKMSYLIYKILEIVPFVGLYFVLFIIMFPSSIISLMFGQKWLGSVEMPLIILSLGSILVLMSGILGAITLGTGKVKEKLKVAAITSIVSIALNVFLIWHYGVMGAVITTSVINLMLNILFLRIIGKAVVFQIPYRLYLKLLVFSIACYIFIQLLGVNPQSWVEFIIIGMIYTLVFVSFGLFLKVYDKKLIYMILPGRMANNANIK</sequence>
<dbReference type="InterPro" id="IPR002797">
    <property type="entry name" value="Polysacc_synth"/>
</dbReference>
<reference evidence="7 8" key="1">
    <citation type="journal article" date="2015" name="Nature">
        <title>rRNA introns, odd ribosomes, and small enigmatic genomes across a large radiation of phyla.</title>
        <authorList>
            <person name="Brown C.T."/>
            <person name="Hug L.A."/>
            <person name="Thomas B.C."/>
            <person name="Sharon I."/>
            <person name="Castelle C.J."/>
            <person name="Singh A."/>
            <person name="Wilkins M.J."/>
            <person name="Williams K.H."/>
            <person name="Banfield J.F."/>
        </authorList>
    </citation>
    <scope>NUCLEOTIDE SEQUENCE [LARGE SCALE GENOMIC DNA]</scope>
</reference>
<evidence type="ECO:0000256" key="3">
    <source>
        <dbReference type="ARBA" id="ARBA00022692"/>
    </source>
</evidence>
<proteinExistence type="predicted"/>
<keyword evidence="3 6" id="KW-0812">Transmembrane</keyword>
<dbReference type="InterPro" id="IPR050833">
    <property type="entry name" value="Poly_Biosynth_Transport"/>
</dbReference>
<feature type="transmembrane region" description="Helical" evidence="6">
    <location>
        <begin position="379"/>
        <end position="398"/>
    </location>
</feature>
<name>A0A0G0TXI1_9BACT</name>
<comment type="caution">
    <text evidence="7">The sequence shown here is derived from an EMBL/GenBank/DDBJ whole genome shotgun (WGS) entry which is preliminary data.</text>
</comment>
<feature type="transmembrane region" description="Helical" evidence="6">
    <location>
        <begin position="311"/>
        <end position="335"/>
    </location>
</feature>
<evidence type="ECO:0000256" key="1">
    <source>
        <dbReference type="ARBA" id="ARBA00004651"/>
    </source>
</evidence>
<evidence type="ECO:0000313" key="8">
    <source>
        <dbReference type="Proteomes" id="UP000034881"/>
    </source>
</evidence>
<feature type="transmembrane region" description="Helical" evidence="6">
    <location>
        <begin position="12"/>
        <end position="36"/>
    </location>
</feature>
<feature type="transmembrane region" description="Helical" evidence="6">
    <location>
        <begin position="434"/>
        <end position="453"/>
    </location>
</feature>
<keyword evidence="2" id="KW-1003">Cell membrane</keyword>
<accession>A0A0G0TXI1</accession>
<feature type="transmembrane region" description="Helical" evidence="6">
    <location>
        <begin position="347"/>
        <end position="367"/>
    </location>
</feature>
<feature type="transmembrane region" description="Helical" evidence="6">
    <location>
        <begin position="267"/>
        <end position="290"/>
    </location>
</feature>
<feature type="transmembrane region" description="Helical" evidence="6">
    <location>
        <begin position="185"/>
        <end position="207"/>
    </location>
</feature>
<feature type="transmembrane region" description="Helical" evidence="6">
    <location>
        <begin position="127"/>
        <end position="146"/>
    </location>
</feature>
<dbReference type="Proteomes" id="UP000034881">
    <property type="component" value="Unassembled WGS sequence"/>
</dbReference>
<protein>
    <submittedName>
        <fullName evidence="7">Polysaccharide biosynthesis protein</fullName>
    </submittedName>
</protein>
<organism evidence="7 8">
    <name type="scientific">Candidatus Daviesbacteria bacterium GW2011_GWC2_40_12</name>
    <dbReference type="NCBI Taxonomy" id="1618431"/>
    <lineage>
        <taxon>Bacteria</taxon>
        <taxon>Candidatus Daviesiibacteriota</taxon>
    </lineage>
</organism>
<feature type="transmembrane region" description="Helical" evidence="6">
    <location>
        <begin position="459"/>
        <end position="480"/>
    </location>
</feature>
<dbReference type="GO" id="GO:0005886">
    <property type="term" value="C:plasma membrane"/>
    <property type="evidence" value="ECO:0007669"/>
    <property type="project" value="UniProtKB-SubCell"/>
</dbReference>
<dbReference type="Pfam" id="PF01943">
    <property type="entry name" value="Polysacc_synt"/>
    <property type="match status" value="1"/>
</dbReference>
<keyword evidence="4 6" id="KW-1133">Transmembrane helix</keyword>
<feature type="transmembrane region" description="Helical" evidence="6">
    <location>
        <begin position="95"/>
        <end position="115"/>
    </location>
</feature>
<feature type="transmembrane region" description="Helical" evidence="6">
    <location>
        <begin position="158"/>
        <end position="179"/>
    </location>
</feature>
<evidence type="ECO:0000256" key="6">
    <source>
        <dbReference type="SAM" id="Phobius"/>
    </source>
</evidence>
<evidence type="ECO:0000313" key="7">
    <source>
        <dbReference type="EMBL" id="KKR42682.1"/>
    </source>
</evidence>
<dbReference type="EMBL" id="LBYB01000001">
    <property type="protein sequence ID" value="KKR42682.1"/>
    <property type="molecule type" value="Genomic_DNA"/>
</dbReference>
<comment type="subcellular location">
    <subcellularLocation>
        <location evidence="1">Cell membrane</location>
        <topology evidence="1">Multi-pass membrane protein</topology>
    </subcellularLocation>
</comment>
<evidence type="ECO:0000256" key="2">
    <source>
        <dbReference type="ARBA" id="ARBA00022475"/>
    </source>
</evidence>
<dbReference type="PANTHER" id="PTHR30250:SF11">
    <property type="entry name" value="O-ANTIGEN TRANSPORTER-RELATED"/>
    <property type="match status" value="1"/>
</dbReference>
<feature type="transmembrane region" description="Helical" evidence="6">
    <location>
        <begin position="48"/>
        <end position="74"/>
    </location>
</feature>
<feature type="transmembrane region" description="Helical" evidence="6">
    <location>
        <begin position="404"/>
        <end position="422"/>
    </location>
</feature>
<keyword evidence="5 6" id="KW-0472">Membrane</keyword>
<dbReference type="PANTHER" id="PTHR30250">
    <property type="entry name" value="PST FAMILY PREDICTED COLANIC ACID TRANSPORTER"/>
    <property type="match status" value="1"/>
</dbReference>
<gene>
    <name evidence="7" type="ORF">UT77_C0001G0133</name>
</gene>
<feature type="transmembrane region" description="Helical" evidence="6">
    <location>
        <begin position="228"/>
        <end position="247"/>
    </location>
</feature>
<evidence type="ECO:0000256" key="4">
    <source>
        <dbReference type="ARBA" id="ARBA00022989"/>
    </source>
</evidence>